<dbReference type="PANTHER" id="PTHR35814">
    <property type="match status" value="1"/>
</dbReference>
<evidence type="ECO:0000256" key="4">
    <source>
        <dbReference type="ARBA" id="ARBA00023136"/>
    </source>
</evidence>
<keyword evidence="4 5" id="KW-0472">Membrane</keyword>
<feature type="transmembrane region" description="Helical" evidence="5">
    <location>
        <begin position="106"/>
        <end position="128"/>
    </location>
</feature>
<keyword evidence="7" id="KW-1185">Reference proteome</keyword>
<evidence type="ECO:0000256" key="3">
    <source>
        <dbReference type="ARBA" id="ARBA00022989"/>
    </source>
</evidence>
<protein>
    <submittedName>
        <fullName evidence="6">Glutathione S-transferase</fullName>
    </submittedName>
</protein>
<dbReference type="Gene3D" id="1.20.120.550">
    <property type="entry name" value="Membrane associated eicosanoid/glutathione metabolism-like domain"/>
    <property type="match status" value="1"/>
</dbReference>
<dbReference type="GO" id="GO:0016740">
    <property type="term" value="F:transferase activity"/>
    <property type="evidence" value="ECO:0007669"/>
    <property type="project" value="UniProtKB-KW"/>
</dbReference>
<dbReference type="GO" id="GO:0016020">
    <property type="term" value="C:membrane"/>
    <property type="evidence" value="ECO:0007669"/>
    <property type="project" value="UniProtKB-SubCell"/>
</dbReference>
<dbReference type="EMBL" id="CP036422">
    <property type="protein sequence ID" value="QFU75738.1"/>
    <property type="molecule type" value="Genomic_DNA"/>
</dbReference>
<reference evidence="6 7" key="1">
    <citation type="submission" date="2019-02" db="EMBL/GenBank/DDBJ databases">
        <authorList>
            <person name="Li S.-H."/>
        </authorList>
    </citation>
    <scope>NUCLEOTIDE SEQUENCE [LARGE SCALE GENOMIC DNA]</scope>
    <source>
        <strain evidence="6 7">IMCC14385</strain>
    </source>
</reference>
<evidence type="ECO:0000256" key="5">
    <source>
        <dbReference type="SAM" id="Phobius"/>
    </source>
</evidence>
<evidence type="ECO:0000256" key="1">
    <source>
        <dbReference type="ARBA" id="ARBA00004370"/>
    </source>
</evidence>
<keyword evidence="6" id="KW-0808">Transferase</keyword>
<evidence type="ECO:0000313" key="6">
    <source>
        <dbReference type="EMBL" id="QFU75738.1"/>
    </source>
</evidence>
<dbReference type="SUPFAM" id="SSF161084">
    <property type="entry name" value="MAPEG domain-like"/>
    <property type="match status" value="1"/>
</dbReference>
<dbReference type="RefSeq" id="WP_152661845.1">
    <property type="nucleotide sequence ID" value="NZ_CP036422.1"/>
</dbReference>
<evidence type="ECO:0000256" key="2">
    <source>
        <dbReference type="ARBA" id="ARBA00022692"/>
    </source>
</evidence>
<organism evidence="6 7">
    <name type="scientific">Halioglobus maricola</name>
    <dbReference type="NCBI Taxonomy" id="2601894"/>
    <lineage>
        <taxon>Bacteria</taxon>
        <taxon>Pseudomonadati</taxon>
        <taxon>Pseudomonadota</taxon>
        <taxon>Gammaproteobacteria</taxon>
        <taxon>Cellvibrionales</taxon>
        <taxon>Halieaceae</taxon>
        <taxon>Halioglobus</taxon>
    </lineage>
</organism>
<dbReference type="PANTHER" id="PTHR35814:SF1">
    <property type="entry name" value="GLUTATHIONE S-TRANSFERASE-RELATED"/>
    <property type="match status" value="1"/>
</dbReference>
<dbReference type="KEGG" id="halc:EY643_08745"/>
<keyword evidence="3 5" id="KW-1133">Transmembrane helix</keyword>
<name>A0A5P9NLC7_9GAMM</name>
<gene>
    <name evidence="6" type="ORF">EY643_08745</name>
</gene>
<dbReference type="InterPro" id="IPR023352">
    <property type="entry name" value="MAPEG-like_dom_sf"/>
</dbReference>
<feature type="transmembrane region" description="Helical" evidence="5">
    <location>
        <begin position="50"/>
        <end position="69"/>
    </location>
</feature>
<evidence type="ECO:0000313" key="7">
    <source>
        <dbReference type="Proteomes" id="UP000326287"/>
    </source>
</evidence>
<comment type="subcellular location">
    <subcellularLocation>
        <location evidence="1">Membrane</location>
    </subcellularLocation>
</comment>
<sequence>MSLDVSLLYTAVLGLLHVPLTGFVALYRIQHQILLFDGGDKVMGQRMRAQANYAENVPIALILLLALDAVGAPALWLHALGATLVVSRIVHYITISTNPANTLPRVIGMAGTLGVILAAASWLLYFYLT</sequence>
<proteinExistence type="predicted"/>
<feature type="transmembrane region" description="Helical" evidence="5">
    <location>
        <begin position="6"/>
        <end position="29"/>
    </location>
</feature>
<dbReference type="OrthoDB" id="8537976at2"/>
<keyword evidence="2 5" id="KW-0812">Transmembrane</keyword>
<dbReference type="Pfam" id="PF01124">
    <property type="entry name" value="MAPEG"/>
    <property type="match status" value="1"/>
</dbReference>
<accession>A0A5P9NLC7</accession>
<dbReference type="InterPro" id="IPR001129">
    <property type="entry name" value="Membr-assoc_MAPEG"/>
</dbReference>
<dbReference type="Proteomes" id="UP000326287">
    <property type="component" value="Chromosome"/>
</dbReference>
<dbReference type="AlphaFoldDB" id="A0A5P9NLC7"/>